<evidence type="ECO:0000313" key="1">
    <source>
        <dbReference type="EMBL" id="KAG1300626.1"/>
    </source>
</evidence>
<accession>A0A9P6WXN3</accession>
<reference evidence="1" key="1">
    <citation type="journal article" date="2020" name="Microb. Genom.">
        <title>Genetic diversity of clinical and environmental Mucorales isolates obtained from an investigation of mucormycosis cases among solid organ transplant recipients.</title>
        <authorList>
            <person name="Nguyen M.H."/>
            <person name="Kaul D."/>
            <person name="Muto C."/>
            <person name="Cheng S.J."/>
            <person name="Richter R.A."/>
            <person name="Bruno V.M."/>
            <person name="Liu G."/>
            <person name="Beyhan S."/>
            <person name="Sundermann A.J."/>
            <person name="Mounaud S."/>
            <person name="Pasculle A.W."/>
            <person name="Nierman W.C."/>
            <person name="Driscoll E."/>
            <person name="Cumbie R."/>
            <person name="Clancy C.J."/>
            <person name="Dupont C.L."/>
        </authorList>
    </citation>
    <scope>NUCLEOTIDE SEQUENCE</scope>
    <source>
        <strain evidence="1">GL11</strain>
    </source>
</reference>
<organism evidence="1 2">
    <name type="scientific">Rhizopus oryzae</name>
    <name type="common">Mucormycosis agent</name>
    <name type="synonym">Rhizopus arrhizus var. delemar</name>
    <dbReference type="NCBI Taxonomy" id="64495"/>
    <lineage>
        <taxon>Eukaryota</taxon>
        <taxon>Fungi</taxon>
        <taxon>Fungi incertae sedis</taxon>
        <taxon>Mucoromycota</taxon>
        <taxon>Mucoromycotina</taxon>
        <taxon>Mucoromycetes</taxon>
        <taxon>Mucorales</taxon>
        <taxon>Mucorineae</taxon>
        <taxon>Rhizopodaceae</taxon>
        <taxon>Rhizopus</taxon>
    </lineage>
</organism>
<protein>
    <submittedName>
        <fullName evidence="1">Uncharacterized protein</fullName>
    </submittedName>
</protein>
<name>A0A9P6WXN3_RHIOR</name>
<comment type="caution">
    <text evidence="1">The sequence shown here is derived from an EMBL/GenBank/DDBJ whole genome shotgun (WGS) entry which is preliminary data.</text>
</comment>
<evidence type="ECO:0000313" key="2">
    <source>
        <dbReference type="Proteomes" id="UP000716291"/>
    </source>
</evidence>
<gene>
    <name evidence="1" type="ORF">G6F64_012523</name>
</gene>
<keyword evidence="2" id="KW-1185">Reference proteome</keyword>
<dbReference type="Proteomes" id="UP000716291">
    <property type="component" value="Unassembled WGS sequence"/>
</dbReference>
<dbReference type="EMBL" id="JAANQT010003915">
    <property type="protein sequence ID" value="KAG1300626.1"/>
    <property type="molecule type" value="Genomic_DNA"/>
</dbReference>
<dbReference type="AlphaFoldDB" id="A0A9P6WXN3"/>
<proteinExistence type="predicted"/>
<sequence>MKYLQLSIKLPKVYDKSEIQQAIDASKEDSILTKEIAIVAAAGFLGSDITEQQKSLLLTDLLKLEPIAMKTPNKNYYILGNNLSIAELSVNQPSASFVIPPFHVSTAHSSATHQNLLQHLTANSGISNILQNEVYMEIDENISNTANIDWVDSPQSRYAVSQLFAGYILLDGRTILSAMHALQESKEMQQQKLLIAELGQLQPIGFIRNDFEYNLLADDNTISTILEIENPASPAFHSVPKYHGRIEAVSISEITLLPGHIAIAPFRKLISNNCVEMNDELSVILNTDWNRYPWLQYVCARMMEGALFLDHGKG</sequence>
<dbReference type="OrthoDB" id="2245303at2759"/>